<dbReference type="Pfam" id="PF08125">
    <property type="entry name" value="Mannitol_dh_C"/>
    <property type="match status" value="1"/>
</dbReference>
<evidence type="ECO:0000256" key="3">
    <source>
        <dbReference type="ARBA" id="ARBA00048615"/>
    </source>
</evidence>
<dbReference type="GO" id="GO:0008926">
    <property type="term" value="F:mannitol-1-phosphate 5-dehydrogenase activity"/>
    <property type="evidence" value="ECO:0007669"/>
    <property type="project" value="UniProtKB-EC"/>
</dbReference>
<sequence>MEQLNQSIEKKNLPNHVTYEKLDSLPEKVLQFGEGNFIRGFVDWMIHQMNKQGLFNGKVVAIQPTPHGKVVPKLNKQDGLYTVALRGFEDGQKVESNEIISSISRGINPYEDWDQVLSLAESKDIEFVFSNTTEAGLTYMEEELSEKSPLSFPGKITAFLYRRFQVFGGDSKAGLVFIPCELVERNGEVLKELVLQYATDWKLASEFIEWVKEYNQFCNTLVDRIVTGFPKDKIEQFNELLGYEDTLLTVGEPYHLFAIDGNEDIARRLPFAQAGLNVKWGDISPYREIKVRLLNGPHTMMFAVGFLSGVNTVQEVMNDKDLRILVEQGVFHEILPTVNMDDSETLSFVRSVFERFLNPFNKHYLVDIGMNAIYKFKSRLLPPLLAYHETNKQLPRAIVFSLAALIVYYRSSERKGNLLVGKRGEEDYEIRDNGEAILACLQAWKIESETDEELKNVVTTILANKQLWDLDLNEITGLTDMVTYDVQRVIRNGMKESVKEIAQQVNSSEIFSPTEKQ</sequence>
<organism evidence="6 7">
    <name type="scientific">Halalkalibacter suaedae</name>
    <dbReference type="NCBI Taxonomy" id="2822140"/>
    <lineage>
        <taxon>Bacteria</taxon>
        <taxon>Bacillati</taxon>
        <taxon>Bacillota</taxon>
        <taxon>Bacilli</taxon>
        <taxon>Bacillales</taxon>
        <taxon>Bacillaceae</taxon>
        <taxon>Halalkalibacter</taxon>
    </lineage>
</organism>
<comment type="catalytic activity">
    <reaction evidence="3">
        <text>D-mannitol 1-phosphate + NAD(+) = beta-D-fructose 6-phosphate + NADH + H(+)</text>
        <dbReference type="Rhea" id="RHEA:19661"/>
        <dbReference type="ChEBI" id="CHEBI:15378"/>
        <dbReference type="ChEBI" id="CHEBI:57540"/>
        <dbReference type="ChEBI" id="CHEBI:57634"/>
        <dbReference type="ChEBI" id="CHEBI:57945"/>
        <dbReference type="ChEBI" id="CHEBI:61381"/>
        <dbReference type="EC" id="1.1.1.17"/>
    </reaction>
</comment>
<feature type="domain" description="Mannitol dehydrogenase N-terminal" evidence="4">
    <location>
        <begin position="28"/>
        <end position="268"/>
    </location>
</feature>
<name>A0A941APK0_9BACI</name>
<dbReference type="PANTHER" id="PTHR30524:SF0">
    <property type="entry name" value="ALTRONATE OXIDOREDUCTASE-RELATED"/>
    <property type="match status" value="1"/>
</dbReference>
<protein>
    <submittedName>
        <fullName evidence="6">Tagaturonate reductase</fullName>
    </submittedName>
</protein>
<comment type="caution">
    <text evidence="6">The sequence shown here is derived from an EMBL/GenBank/DDBJ whole genome shotgun (WGS) entry which is preliminary data.</text>
</comment>
<dbReference type="GO" id="GO:0019592">
    <property type="term" value="P:mannitol catabolic process"/>
    <property type="evidence" value="ECO:0007669"/>
    <property type="project" value="TreeGrafter"/>
</dbReference>
<dbReference type="InterPro" id="IPR008927">
    <property type="entry name" value="6-PGluconate_DH-like_C_sf"/>
</dbReference>
<dbReference type="SUPFAM" id="SSF51735">
    <property type="entry name" value="NAD(P)-binding Rossmann-fold domains"/>
    <property type="match status" value="1"/>
</dbReference>
<dbReference type="AlphaFoldDB" id="A0A941APK0"/>
<dbReference type="SUPFAM" id="SSF48179">
    <property type="entry name" value="6-phosphogluconate dehydrogenase C-terminal domain-like"/>
    <property type="match status" value="1"/>
</dbReference>
<dbReference type="RefSeq" id="WP_210598724.1">
    <property type="nucleotide sequence ID" value="NZ_JAGKSQ010000008.1"/>
</dbReference>
<keyword evidence="1" id="KW-0560">Oxidoreductase</keyword>
<dbReference type="PANTHER" id="PTHR30524">
    <property type="entry name" value="MANNITOL-1-PHOSPHATE 5-DEHYDROGENASE"/>
    <property type="match status" value="1"/>
</dbReference>
<reference evidence="6" key="1">
    <citation type="submission" date="2021-03" db="EMBL/GenBank/DDBJ databases">
        <title>Bacillus suaedae sp. nov., isolated from Suaeda aralocaspica.</title>
        <authorList>
            <person name="Lei R.F.R."/>
        </authorList>
    </citation>
    <scope>NUCLEOTIDE SEQUENCE</scope>
    <source>
        <strain evidence="6">YZJH907-2</strain>
    </source>
</reference>
<dbReference type="Proteomes" id="UP000678228">
    <property type="component" value="Unassembled WGS sequence"/>
</dbReference>
<dbReference type="InterPro" id="IPR013328">
    <property type="entry name" value="6PGD_dom2"/>
</dbReference>
<dbReference type="Gene3D" id="3.40.50.720">
    <property type="entry name" value="NAD(P)-binding Rossmann-like Domain"/>
    <property type="match status" value="1"/>
</dbReference>
<proteinExistence type="predicted"/>
<evidence type="ECO:0000259" key="4">
    <source>
        <dbReference type="Pfam" id="PF01232"/>
    </source>
</evidence>
<accession>A0A941APK0</accession>
<dbReference type="InterPro" id="IPR013118">
    <property type="entry name" value="Mannitol_DH_C"/>
</dbReference>
<keyword evidence="7" id="KW-1185">Reference proteome</keyword>
<dbReference type="InterPro" id="IPR036291">
    <property type="entry name" value="NAD(P)-bd_dom_sf"/>
</dbReference>
<dbReference type="InterPro" id="IPR013131">
    <property type="entry name" value="Mannitol_DH_N"/>
</dbReference>
<dbReference type="GO" id="GO:0005829">
    <property type="term" value="C:cytosol"/>
    <property type="evidence" value="ECO:0007669"/>
    <property type="project" value="TreeGrafter"/>
</dbReference>
<dbReference type="NCBIfam" id="NF002969">
    <property type="entry name" value="PRK03643.1"/>
    <property type="match status" value="1"/>
</dbReference>
<dbReference type="EMBL" id="JAGKSQ010000008">
    <property type="protein sequence ID" value="MBP3952870.1"/>
    <property type="molecule type" value="Genomic_DNA"/>
</dbReference>
<feature type="domain" description="Mannitol dehydrogenase C-terminal" evidence="5">
    <location>
        <begin position="282"/>
        <end position="489"/>
    </location>
</feature>
<dbReference type="GO" id="GO:0019698">
    <property type="term" value="P:D-galacturonate catabolic process"/>
    <property type="evidence" value="ECO:0007669"/>
    <property type="project" value="TreeGrafter"/>
</dbReference>
<dbReference type="Pfam" id="PF01232">
    <property type="entry name" value="Mannitol_dh"/>
    <property type="match status" value="1"/>
</dbReference>
<gene>
    <name evidence="6" type="ORF">J7W16_17240</name>
</gene>
<evidence type="ECO:0000256" key="2">
    <source>
        <dbReference type="ARBA" id="ARBA00023027"/>
    </source>
</evidence>
<dbReference type="GO" id="GO:0009026">
    <property type="term" value="F:tagaturonate reductase activity"/>
    <property type="evidence" value="ECO:0007669"/>
    <property type="project" value="TreeGrafter"/>
</dbReference>
<keyword evidence="2" id="KW-0520">NAD</keyword>
<evidence type="ECO:0000313" key="7">
    <source>
        <dbReference type="Proteomes" id="UP000678228"/>
    </source>
</evidence>
<evidence type="ECO:0000259" key="5">
    <source>
        <dbReference type="Pfam" id="PF08125"/>
    </source>
</evidence>
<evidence type="ECO:0000256" key="1">
    <source>
        <dbReference type="ARBA" id="ARBA00023002"/>
    </source>
</evidence>
<evidence type="ECO:0000313" key="6">
    <source>
        <dbReference type="EMBL" id="MBP3952870.1"/>
    </source>
</evidence>
<dbReference type="Gene3D" id="1.10.1040.10">
    <property type="entry name" value="N-(1-d-carboxylethyl)-l-norvaline Dehydrogenase, domain 2"/>
    <property type="match status" value="1"/>
</dbReference>